<feature type="chain" id="PRO_5031556273" evidence="2">
    <location>
        <begin position="21"/>
        <end position="139"/>
    </location>
</feature>
<organism evidence="4 5">
    <name type="scientific">Sphingomonas kyeonggiensis</name>
    <dbReference type="NCBI Taxonomy" id="1268553"/>
    <lineage>
        <taxon>Bacteria</taxon>
        <taxon>Pseudomonadati</taxon>
        <taxon>Pseudomonadota</taxon>
        <taxon>Alphaproteobacteria</taxon>
        <taxon>Sphingomonadales</taxon>
        <taxon>Sphingomonadaceae</taxon>
        <taxon>Sphingomonas</taxon>
    </lineage>
</organism>
<protein>
    <submittedName>
        <fullName evidence="4">Opacity protein-like surface antigen</fullName>
    </submittedName>
</protein>
<accession>A0A7W7K2A7</accession>
<keyword evidence="2" id="KW-0732">Signal</keyword>
<dbReference type="Proteomes" id="UP000575241">
    <property type="component" value="Unassembled WGS sequence"/>
</dbReference>
<name>A0A7W7K2A7_9SPHN</name>
<dbReference type="SMART" id="SM00054">
    <property type="entry name" value="EFh"/>
    <property type="match status" value="2"/>
</dbReference>
<feature type="compositionally biased region" description="Basic and acidic residues" evidence="1">
    <location>
        <begin position="62"/>
        <end position="74"/>
    </location>
</feature>
<keyword evidence="5" id="KW-1185">Reference proteome</keyword>
<feature type="domain" description="EF-hand" evidence="3">
    <location>
        <begin position="93"/>
        <end position="128"/>
    </location>
</feature>
<proteinExistence type="predicted"/>
<dbReference type="AlphaFoldDB" id="A0A7W7K2A7"/>
<dbReference type="InterPro" id="IPR011992">
    <property type="entry name" value="EF-hand-dom_pair"/>
</dbReference>
<dbReference type="SUPFAM" id="SSF47473">
    <property type="entry name" value="EF-hand"/>
    <property type="match status" value="1"/>
</dbReference>
<feature type="region of interest" description="Disordered" evidence="1">
    <location>
        <begin position="62"/>
        <end position="86"/>
    </location>
</feature>
<dbReference type="Gene3D" id="1.10.238.10">
    <property type="entry name" value="EF-hand"/>
    <property type="match status" value="2"/>
</dbReference>
<sequence>MKKFLLVAFAASAIAAPAFAQDAPQRGGGMLSRLDTNGDGIVTKEEYNAGIAARFATLDTNKDGKVSEAEREAAGRGGGMGMRSMTGDVTLDQMQAQAAQRFDRIDANHDGKIDKAEIDAVMARMGNRQGPPPGGSENN</sequence>
<evidence type="ECO:0000313" key="5">
    <source>
        <dbReference type="Proteomes" id="UP000575241"/>
    </source>
</evidence>
<dbReference type="Pfam" id="PF13202">
    <property type="entry name" value="EF-hand_5"/>
    <property type="match status" value="3"/>
</dbReference>
<dbReference type="PROSITE" id="PS00018">
    <property type="entry name" value="EF_HAND_1"/>
    <property type="match status" value="2"/>
</dbReference>
<evidence type="ECO:0000259" key="3">
    <source>
        <dbReference type="PROSITE" id="PS50222"/>
    </source>
</evidence>
<dbReference type="PROSITE" id="PS50222">
    <property type="entry name" value="EF_HAND_2"/>
    <property type="match status" value="1"/>
</dbReference>
<feature type="signal peptide" evidence="2">
    <location>
        <begin position="1"/>
        <end position="20"/>
    </location>
</feature>
<comment type="caution">
    <text evidence="4">The sequence shown here is derived from an EMBL/GenBank/DDBJ whole genome shotgun (WGS) entry which is preliminary data.</text>
</comment>
<gene>
    <name evidence="4" type="ORF">HNP52_002119</name>
</gene>
<evidence type="ECO:0000256" key="2">
    <source>
        <dbReference type="SAM" id="SignalP"/>
    </source>
</evidence>
<evidence type="ECO:0000256" key="1">
    <source>
        <dbReference type="SAM" id="MobiDB-lite"/>
    </source>
</evidence>
<dbReference type="RefSeq" id="WP_184166545.1">
    <property type="nucleotide sequence ID" value="NZ_JACHLN010000002.1"/>
</dbReference>
<dbReference type="InterPro" id="IPR018247">
    <property type="entry name" value="EF_Hand_1_Ca_BS"/>
</dbReference>
<reference evidence="4 5" key="1">
    <citation type="submission" date="2020-08" db="EMBL/GenBank/DDBJ databases">
        <title>Functional genomics of gut bacteria from endangered species of beetles.</title>
        <authorList>
            <person name="Carlos-Shanley C."/>
        </authorList>
    </citation>
    <scope>NUCLEOTIDE SEQUENCE [LARGE SCALE GENOMIC DNA]</scope>
    <source>
        <strain evidence="4 5">S00224</strain>
    </source>
</reference>
<dbReference type="InterPro" id="IPR002048">
    <property type="entry name" value="EF_hand_dom"/>
</dbReference>
<dbReference type="EMBL" id="JACHLN010000002">
    <property type="protein sequence ID" value="MBB4839050.1"/>
    <property type="molecule type" value="Genomic_DNA"/>
</dbReference>
<evidence type="ECO:0000313" key="4">
    <source>
        <dbReference type="EMBL" id="MBB4839050.1"/>
    </source>
</evidence>
<dbReference type="GO" id="GO:0005509">
    <property type="term" value="F:calcium ion binding"/>
    <property type="evidence" value="ECO:0007669"/>
    <property type="project" value="InterPro"/>
</dbReference>